<dbReference type="STRING" id="1424294.Gferi_00365"/>
<dbReference type="EMBL" id="CP017269">
    <property type="protein sequence ID" value="AOT68168.1"/>
    <property type="molecule type" value="Genomic_DNA"/>
</dbReference>
<evidence type="ECO:0008006" key="4">
    <source>
        <dbReference type="Google" id="ProtNLM"/>
    </source>
</evidence>
<dbReference type="AlphaFoldDB" id="A0A1D8GB96"/>
<name>A0A1D8GB96_9FIRM</name>
<dbReference type="OrthoDB" id="1753583at2"/>
<keyword evidence="1" id="KW-0812">Transmembrane</keyword>
<sequence length="171" mass="19932">MKSKALDQKGYSAMELLVTLAIACLVLFPLYTYFLYHYHFFVQAEEQLEVQYHLQIAMEELVDNLIFTKGIQHVDFYDAARGHVKKIIFDNSPQGNLAKKKLVIEHKKSLKSLWYGYGSEANVIYANDIELLQIEPIEETYQNCRGIRIFLVSSRGSAKFEAENEVYFRNY</sequence>
<gene>
    <name evidence="2" type="ORF">Gferi_00365</name>
</gene>
<keyword evidence="1" id="KW-1133">Transmembrane helix</keyword>
<reference evidence="2 3" key="1">
    <citation type="submission" date="2016-09" db="EMBL/GenBank/DDBJ databases">
        <title>Genomic analysis reveals versatility of anaerobic energy metabolism of Geosporobacter ferrireducens IRF9 of phylum Firmicutes.</title>
        <authorList>
            <person name="Kim S.-J."/>
        </authorList>
    </citation>
    <scope>NUCLEOTIDE SEQUENCE [LARGE SCALE GENOMIC DNA]</scope>
    <source>
        <strain evidence="2 3">IRF9</strain>
    </source>
</reference>
<dbReference type="Proteomes" id="UP000095743">
    <property type="component" value="Chromosome"/>
</dbReference>
<dbReference type="KEGG" id="gfe:Gferi_00365"/>
<keyword evidence="3" id="KW-1185">Reference proteome</keyword>
<proteinExistence type="predicted"/>
<evidence type="ECO:0000313" key="3">
    <source>
        <dbReference type="Proteomes" id="UP000095743"/>
    </source>
</evidence>
<protein>
    <recommendedName>
        <fullName evidence="4">Prepilin-type N-terminal cleavage/methylation domain-containing protein</fullName>
    </recommendedName>
</protein>
<evidence type="ECO:0000256" key="1">
    <source>
        <dbReference type="SAM" id="Phobius"/>
    </source>
</evidence>
<dbReference type="RefSeq" id="WP_069973722.1">
    <property type="nucleotide sequence ID" value="NZ_CP017269.1"/>
</dbReference>
<keyword evidence="1" id="KW-0472">Membrane</keyword>
<evidence type="ECO:0000313" key="2">
    <source>
        <dbReference type="EMBL" id="AOT68168.1"/>
    </source>
</evidence>
<organism evidence="2 3">
    <name type="scientific">Geosporobacter ferrireducens</name>
    <dbReference type="NCBI Taxonomy" id="1424294"/>
    <lineage>
        <taxon>Bacteria</taxon>
        <taxon>Bacillati</taxon>
        <taxon>Bacillota</taxon>
        <taxon>Clostridia</taxon>
        <taxon>Peptostreptococcales</taxon>
        <taxon>Thermotaleaceae</taxon>
        <taxon>Geosporobacter</taxon>
    </lineage>
</organism>
<accession>A0A1D8GB96</accession>
<feature type="transmembrane region" description="Helical" evidence="1">
    <location>
        <begin position="12"/>
        <end position="36"/>
    </location>
</feature>